<evidence type="ECO:0000313" key="3">
    <source>
        <dbReference type="EMBL" id="KAJ4447320.1"/>
    </source>
</evidence>
<dbReference type="InterPro" id="IPR002492">
    <property type="entry name" value="Transposase_Tc1-like"/>
</dbReference>
<feature type="region of interest" description="Disordered" evidence="1">
    <location>
        <begin position="402"/>
        <end position="430"/>
    </location>
</feature>
<evidence type="ECO:0000259" key="2">
    <source>
        <dbReference type="Pfam" id="PF01498"/>
    </source>
</evidence>
<reference evidence="3 4" key="1">
    <citation type="journal article" date="2022" name="Allergy">
        <title>Genome assembly and annotation of Periplaneta americana reveal a comprehensive cockroach allergen profile.</title>
        <authorList>
            <person name="Wang L."/>
            <person name="Xiong Q."/>
            <person name="Saelim N."/>
            <person name="Wang L."/>
            <person name="Nong W."/>
            <person name="Wan A.T."/>
            <person name="Shi M."/>
            <person name="Liu X."/>
            <person name="Cao Q."/>
            <person name="Hui J.H.L."/>
            <person name="Sookrung N."/>
            <person name="Leung T.F."/>
            <person name="Tungtrongchitr A."/>
            <person name="Tsui S.K.W."/>
        </authorList>
    </citation>
    <scope>NUCLEOTIDE SEQUENCE [LARGE SCALE GENOMIC DNA]</scope>
    <source>
        <strain evidence="3">PWHHKU_190912</strain>
    </source>
</reference>
<sequence length="430" mass="49062">MDDPKKRKGNANCCVLECSHAYRNTPTDIVFIHSQNRKLKHNDANCGSKQYADEKVEQPPNVDQMVTFKSKCYRGRSSDKFRTTDCGLLTSLEGGDEVRIPALLNKSQTPAARSDEERGIQAMKVKSEVYTRKKINEKQLMKKMNNMKSKDDNNALSESAMRISYKICHEIAKELKTFNEGEFIKRCLITILADELCPQQVEVEAIRLPRRTVVRILQFNKKVHPETVRCVIRKAGYYGRAARKEPYISKLNRRKRFQFAKVYVNKDNNCRKDVLFTDENKRIPNLTGPVASVTSRCSEIRNKTAGRIDAVMATIQVVFCATLAKFCEIFVLPSRSKKRYRSINNLFLEPVVITDVEDWQKASDKVKTIEEDYWRRDALMEQEIEQIMINVGLSTSDDVDNNCEASCNESEGGSTTDTAGSSRDMASEAE</sequence>
<comment type="caution">
    <text evidence="3">The sequence shown here is derived from an EMBL/GenBank/DDBJ whole genome shotgun (WGS) entry which is preliminary data.</text>
</comment>
<gene>
    <name evidence="3" type="ORF">ANN_09324</name>
</gene>
<protein>
    <recommendedName>
        <fullName evidence="2">Transposase Tc1-like domain-containing protein</fullName>
    </recommendedName>
</protein>
<name>A0ABQ8TNI9_PERAM</name>
<accession>A0ABQ8TNI9</accession>
<feature type="domain" description="Transposase Tc1-like" evidence="2">
    <location>
        <begin position="219"/>
        <end position="265"/>
    </location>
</feature>
<keyword evidence="4" id="KW-1185">Reference proteome</keyword>
<evidence type="ECO:0000256" key="1">
    <source>
        <dbReference type="SAM" id="MobiDB-lite"/>
    </source>
</evidence>
<organism evidence="3 4">
    <name type="scientific">Periplaneta americana</name>
    <name type="common">American cockroach</name>
    <name type="synonym">Blatta americana</name>
    <dbReference type="NCBI Taxonomy" id="6978"/>
    <lineage>
        <taxon>Eukaryota</taxon>
        <taxon>Metazoa</taxon>
        <taxon>Ecdysozoa</taxon>
        <taxon>Arthropoda</taxon>
        <taxon>Hexapoda</taxon>
        <taxon>Insecta</taxon>
        <taxon>Pterygota</taxon>
        <taxon>Neoptera</taxon>
        <taxon>Polyneoptera</taxon>
        <taxon>Dictyoptera</taxon>
        <taxon>Blattodea</taxon>
        <taxon>Blattoidea</taxon>
        <taxon>Blattidae</taxon>
        <taxon>Blattinae</taxon>
        <taxon>Periplaneta</taxon>
    </lineage>
</organism>
<dbReference type="EMBL" id="JAJSOF020000005">
    <property type="protein sequence ID" value="KAJ4447320.1"/>
    <property type="molecule type" value="Genomic_DNA"/>
</dbReference>
<feature type="compositionally biased region" description="Polar residues" evidence="1">
    <location>
        <begin position="403"/>
        <end position="421"/>
    </location>
</feature>
<dbReference type="Proteomes" id="UP001148838">
    <property type="component" value="Unassembled WGS sequence"/>
</dbReference>
<evidence type="ECO:0000313" key="4">
    <source>
        <dbReference type="Proteomes" id="UP001148838"/>
    </source>
</evidence>
<dbReference type="Pfam" id="PF01498">
    <property type="entry name" value="HTH_Tnp_Tc3_2"/>
    <property type="match status" value="1"/>
</dbReference>
<proteinExistence type="predicted"/>